<dbReference type="Proteomes" id="UP000662914">
    <property type="component" value="Chromosome"/>
</dbReference>
<dbReference type="Pfam" id="PF13173">
    <property type="entry name" value="AAA_14"/>
    <property type="match status" value="1"/>
</dbReference>
<dbReference type="InterPro" id="IPR025420">
    <property type="entry name" value="DUF4143"/>
</dbReference>
<dbReference type="InterPro" id="IPR027417">
    <property type="entry name" value="P-loop_NTPase"/>
</dbReference>
<dbReference type="EMBL" id="AP021857">
    <property type="protein sequence ID" value="BBO22125.1"/>
    <property type="molecule type" value="Genomic_DNA"/>
</dbReference>
<dbReference type="InterPro" id="IPR041682">
    <property type="entry name" value="AAA_14"/>
</dbReference>
<evidence type="ECO:0000313" key="3">
    <source>
        <dbReference type="Proteomes" id="UP000662914"/>
    </source>
</evidence>
<dbReference type="PANTHER" id="PTHR43566:SF2">
    <property type="entry name" value="DUF4143 DOMAIN-CONTAINING PROTEIN"/>
    <property type="match status" value="1"/>
</dbReference>
<reference evidence="2" key="1">
    <citation type="journal article" name="DNA Res.">
        <title>The physiological potential of anammox bacteria as revealed by their core genome structure.</title>
        <authorList>
            <person name="Okubo T."/>
            <person name="Toyoda A."/>
            <person name="Fukuhara K."/>
            <person name="Uchiyama I."/>
            <person name="Harigaya Y."/>
            <person name="Kuroiwa M."/>
            <person name="Suzuki T."/>
            <person name="Murakami Y."/>
            <person name="Suwa Y."/>
            <person name="Takami H."/>
        </authorList>
    </citation>
    <scope>NUCLEOTIDE SEQUENCE</scope>
    <source>
        <strain evidence="2">317325-3</strain>
    </source>
</reference>
<dbReference type="Pfam" id="PF13635">
    <property type="entry name" value="DUF4143"/>
    <property type="match status" value="1"/>
</dbReference>
<dbReference type="KEGG" id="ddz:DSYM_28240"/>
<protein>
    <submittedName>
        <fullName evidence="2">ATP-binding protein</fullName>
    </submittedName>
</protein>
<dbReference type="PANTHER" id="PTHR43566">
    <property type="entry name" value="CONSERVED PROTEIN"/>
    <property type="match status" value="1"/>
</dbReference>
<proteinExistence type="predicted"/>
<accession>A0A809RCM8</accession>
<dbReference type="SMART" id="SM00382">
    <property type="entry name" value="AAA"/>
    <property type="match status" value="1"/>
</dbReference>
<sequence length="386" mass="41853">MYARKLLTTLRQRLAMQPAVALLGPRQAGKTTLALQLAAEAPGAMVLDLEREADRARLANPAAFFARHRQRLVVLDEVQTMPEIFAALRPEIDAERRPGRFLLLGSASGRLLRQSSESLAGRIAYLELAPLLAEEVGGGPVGTASLWLRGGFPPAFTAPDDTASFIWRSDFIQTFLARDLPQLGVTVPAETLRRFWRMCAHLQGQLFNASQLGASLGGVAHTTAGRYLDTLVDTMMLRRLEPHFINIGKRLVKSPKVYVRDSGILHALLGIPATDDLMGHPIAGPSWEGFVIEQIIGAAPPYAEFSFYRTAAGAEMDLVVSAGDRRVGYEVKLSGAPKPSRGFWQACEDLGLAQAYVVAPVLEPYPLATNVEVVPPMLLPALAGKA</sequence>
<gene>
    <name evidence="2" type="ORF">DSYM_28240</name>
</gene>
<dbReference type="GO" id="GO:0005524">
    <property type="term" value="F:ATP binding"/>
    <property type="evidence" value="ECO:0007669"/>
    <property type="project" value="UniProtKB-KW"/>
</dbReference>
<dbReference type="AlphaFoldDB" id="A0A809RCM8"/>
<dbReference type="SUPFAM" id="SSF52540">
    <property type="entry name" value="P-loop containing nucleoside triphosphate hydrolases"/>
    <property type="match status" value="1"/>
</dbReference>
<keyword evidence="2" id="KW-0547">Nucleotide-binding</keyword>
<evidence type="ECO:0000313" key="2">
    <source>
        <dbReference type="EMBL" id="BBO22125.1"/>
    </source>
</evidence>
<organism evidence="2 3">
    <name type="scientific">Candidatus Desulfobacillus denitrificans</name>
    <dbReference type="NCBI Taxonomy" id="2608985"/>
    <lineage>
        <taxon>Bacteria</taxon>
        <taxon>Pseudomonadati</taxon>
        <taxon>Pseudomonadota</taxon>
        <taxon>Betaproteobacteria</taxon>
        <taxon>Candidatus Desulfobacillus</taxon>
    </lineage>
</organism>
<dbReference type="InterPro" id="IPR003593">
    <property type="entry name" value="AAA+_ATPase"/>
</dbReference>
<name>A0A809RCM8_9PROT</name>
<feature type="domain" description="AAA+ ATPase" evidence="1">
    <location>
        <begin position="16"/>
        <end position="134"/>
    </location>
</feature>
<keyword evidence="2" id="KW-0067">ATP-binding</keyword>
<evidence type="ECO:0000259" key="1">
    <source>
        <dbReference type="SMART" id="SM00382"/>
    </source>
</evidence>